<evidence type="ECO:0000256" key="7">
    <source>
        <dbReference type="ARBA" id="ARBA00023326"/>
    </source>
</evidence>
<keyword evidence="9" id="KW-0732">Signal</keyword>
<dbReference type="GO" id="GO:0030245">
    <property type="term" value="P:cellulose catabolic process"/>
    <property type="evidence" value="ECO:0007669"/>
    <property type="project" value="UniProtKB-KW"/>
</dbReference>
<dbReference type="PROSITE" id="PS00592">
    <property type="entry name" value="GH9_2"/>
    <property type="match status" value="1"/>
</dbReference>
<dbReference type="SUPFAM" id="SSF48208">
    <property type="entry name" value="Six-hairpin glycosidases"/>
    <property type="match status" value="1"/>
</dbReference>
<dbReference type="EMBL" id="JBDFQZ010000010">
    <property type="protein sequence ID" value="KAK9683479.1"/>
    <property type="molecule type" value="Genomic_DNA"/>
</dbReference>
<name>A0AAW1I4S7_SAPOF</name>
<keyword evidence="12" id="KW-1185">Reference proteome</keyword>
<dbReference type="GO" id="GO:0008810">
    <property type="term" value="F:cellulase activity"/>
    <property type="evidence" value="ECO:0007669"/>
    <property type="project" value="UniProtKB-EC"/>
</dbReference>
<dbReference type="Pfam" id="PF00759">
    <property type="entry name" value="Glyco_hydro_9"/>
    <property type="match status" value="1"/>
</dbReference>
<keyword evidence="6 8" id="KW-0326">Glycosidase</keyword>
<protein>
    <recommendedName>
        <fullName evidence="9">Endoglucanase</fullName>
        <ecNumber evidence="9">3.2.1.4</ecNumber>
    </recommendedName>
</protein>
<evidence type="ECO:0000256" key="1">
    <source>
        <dbReference type="ARBA" id="ARBA00000966"/>
    </source>
</evidence>
<evidence type="ECO:0000256" key="6">
    <source>
        <dbReference type="ARBA" id="ARBA00023295"/>
    </source>
</evidence>
<evidence type="ECO:0000256" key="8">
    <source>
        <dbReference type="PROSITE-ProRule" id="PRU10059"/>
    </source>
</evidence>
<dbReference type="InterPro" id="IPR008928">
    <property type="entry name" value="6-hairpin_glycosidase_sf"/>
</dbReference>
<feature type="signal peptide" evidence="9">
    <location>
        <begin position="1"/>
        <end position="21"/>
    </location>
</feature>
<reference evidence="11" key="1">
    <citation type="submission" date="2024-03" db="EMBL/GenBank/DDBJ databases">
        <title>WGS assembly of Saponaria officinalis var. Norfolk2.</title>
        <authorList>
            <person name="Jenkins J."/>
            <person name="Shu S."/>
            <person name="Grimwood J."/>
            <person name="Barry K."/>
            <person name="Goodstein D."/>
            <person name="Schmutz J."/>
            <person name="Leebens-Mack J."/>
            <person name="Osbourn A."/>
        </authorList>
    </citation>
    <scope>NUCLEOTIDE SEQUENCE [LARGE SCALE GENOMIC DNA]</scope>
    <source>
        <strain evidence="11">JIC</strain>
    </source>
</reference>
<dbReference type="PANTHER" id="PTHR22298">
    <property type="entry name" value="ENDO-1,4-BETA-GLUCANASE"/>
    <property type="match status" value="1"/>
</dbReference>
<keyword evidence="7 8" id="KW-0624">Polysaccharide degradation</keyword>
<dbReference type="FunFam" id="1.50.10.10:FF:000020">
    <property type="entry name" value="Endoglucanase"/>
    <property type="match status" value="1"/>
</dbReference>
<evidence type="ECO:0000313" key="11">
    <source>
        <dbReference type="EMBL" id="KAK9683479.1"/>
    </source>
</evidence>
<keyword evidence="3 8" id="KW-0378">Hydrolase</keyword>
<dbReference type="EC" id="3.2.1.4" evidence="9"/>
<feature type="chain" id="PRO_5043098371" description="Endoglucanase" evidence="9">
    <location>
        <begin position="22"/>
        <end position="493"/>
    </location>
</feature>
<sequence length="493" mass="55582">MKNTINLLIVLICVFIKEVYSIKKIRYDRPFTNTLLYYEAQRSGYLPDNRPWLTQWRNNSGLNDGKNDGVDLVGGYYDAGDNVKFGFPMAYTVTMLAWSAISYGDRLNGTGYKEATLDAIKWGTDYFIKAHPKPNVLYAQVGDGDSDHYCWQRPEDMTTPRPVFKINEDNPGSDLAAETAAAFAASAIAFSGHDDKYSARLLKHARQLFKFAKNHQGKYSDSVPAAAKFYSSSGFQDELMWAAAWLYIATEQESYKYLGSIEPAGTRTMFSWDDKFVGAQILVAKLLYEGKVPADDGNWAEHKNQAEEFLCNCIQKGTNNVFKTKGGLLWFNEWNNLQYTVSASFALTVYATYLNHTDNILKCSSDDPPVEVKPAELLRFAQSRVDYILGDNLYNMSYMVGYGEKYPRKIHHRAASIVSVYDDPKPVDCQKGYQIWYYSDKPDPNILFGAIVGGPGKYDNYVDSRTNYQMAEPSTSTPPGLLGIFGQLLKVPE</sequence>
<evidence type="ECO:0000259" key="10">
    <source>
        <dbReference type="Pfam" id="PF00759"/>
    </source>
</evidence>
<comment type="catalytic activity">
    <reaction evidence="1 9">
        <text>Endohydrolysis of (1-&gt;4)-beta-D-glucosidic linkages in cellulose, lichenin and cereal beta-D-glucans.</text>
        <dbReference type="EC" id="3.2.1.4"/>
    </reaction>
</comment>
<evidence type="ECO:0000256" key="4">
    <source>
        <dbReference type="ARBA" id="ARBA00023001"/>
    </source>
</evidence>
<dbReference type="InterPro" id="IPR018221">
    <property type="entry name" value="Glyco_hydro_9_His_AS"/>
</dbReference>
<dbReference type="Proteomes" id="UP001443914">
    <property type="component" value="Unassembled WGS sequence"/>
</dbReference>
<keyword evidence="4 9" id="KW-0136">Cellulose degradation</keyword>
<gene>
    <name evidence="11" type="ORF">RND81_10G143800</name>
</gene>
<evidence type="ECO:0000313" key="12">
    <source>
        <dbReference type="Proteomes" id="UP001443914"/>
    </source>
</evidence>
<comment type="caution">
    <text evidence="11">The sequence shown here is derived from an EMBL/GenBank/DDBJ whole genome shotgun (WGS) entry which is preliminary data.</text>
</comment>
<evidence type="ECO:0000256" key="3">
    <source>
        <dbReference type="ARBA" id="ARBA00022801"/>
    </source>
</evidence>
<dbReference type="InterPro" id="IPR012341">
    <property type="entry name" value="6hp_glycosidase-like_sf"/>
</dbReference>
<evidence type="ECO:0000256" key="2">
    <source>
        <dbReference type="ARBA" id="ARBA00007072"/>
    </source>
</evidence>
<evidence type="ECO:0000256" key="9">
    <source>
        <dbReference type="RuleBase" id="RU361166"/>
    </source>
</evidence>
<organism evidence="11 12">
    <name type="scientific">Saponaria officinalis</name>
    <name type="common">Common soapwort</name>
    <name type="synonym">Lychnis saponaria</name>
    <dbReference type="NCBI Taxonomy" id="3572"/>
    <lineage>
        <taxon>Eukaryota</taxon>
        <taxon>Viridiplantae</taxon>
        <taxon>Streptophyta</taxon>
        <taxon>Embryophyta</taxon>
        <taxon>Tracheophyta</taxon>
        <taxon>Spermatophyta</taxon>
        <taxon>Magnoliopsida</taxon>
        <taxon>eudicotyledons</taxon>
        <taxon>Gunneridae</taxon>
        <taxon>Pentapetalae</taxon>
        <taxon>Caryophyllales</taxon>
        <taxon>Caryophyllaceae</taxon>
        <taxon>Caryophylleae</taxon>
        <taxon>Saponaria</taxon>
    </lineage>
</organism>
<dbReference type="AlphaFoldDB" id="A0AAW1I4S7"/>
<feature type="active site" evidence="8">
    <location>
        <position position="411"/>
    </location>
</feature>
<evidence type="ECO:0000256" key="5">
    <source>
        <dbReference type="ARBA" id="ARBA00023277"/>
    </source>
</evidence>
<keyword evidence="5 8" id="KW-0119">Carbohydrate metabolism</keyword>
<comment type="similarity">
    <text evidence="2 8 9">Belongs to the glycosyl hydrolase 9 (cellulase E) family.</text>
</comment>
<dbReference type="Gene3D" id="1.50.10.10">
    <property type="match status" value="1"/>
</dbReference>
<dbReference type="InterPro" id="IPR001701">
    <property type="entry name" value="Glyco_hydro_9"/>
</dbReference>
<feature type="domain" description="Glycoside hydrolase family 9" evidence="10">
    <location>
        <begin position="27"/>
        <end position="482"/>
    </location>
</feature>
<proteinExistence type="inferred from homology"/>
<accession>A0AAW1I4S7</accession>